<evidence type="ECO:0000259" key="6">
    <source>
        <dbReference type="Pfam" id="PF09759"/>
    </source>
</evidence>
<evidence type="ECO:0000256" key="3">
    <source>
        <dbReference type="ARBA" id="ARBA00022618"/>
    </source>
</evidence>
<evidence type="ECO:0000256" key="4">
    <source>
        <dbReference type="ARBA" id="ARBA00023306"/>
    </source>
</evidence>
<evidence type="ECO:0000256" key="1">
    <source>
        <dbReference type="ARBA" id="ARBA00008384"/>
    </source>
</evidence>
<organism evidence="7 8">
    <name type="scientific">Patella caerulea</name>
    <name type="common">Rayed Mediterranean limpet</name>
    <dbReference type="NCBI Taxonomy" id="87958"/>
    <lineage>
        <taxon>Eukaryota</taxon>
        <taxon>Metazoa</taxon>
        <taxon>Spiralia</taxon>
        <taxon>Lophotrochozoa</taxon>
        <taxon>Mollusca</taxon>
        <taxon>Gastropoda</taxon>
        <taxon>Patellogastropoda</taxon>
        <taxon>Patelloidea</taxon>
        <taxon>Patellidae</taxon>
        <taxon>Patella</taxon>
    </lineage>
</organism>
<dbReference type="Pfam" id="PF09759">
    <property type="entry name" value="Atx10homo_assoc"/>
    <property type="match status" value="1"/>
</dbReference>
<comment type="function">
    <text evidence="5">May play a role in the regulation of cytokinesis. May play a role in signaling by stimulating protein glycosylation. Induces neuritogenesis by activating the Ras-MAP kinase pathway and is necessary for the survival of cerebellar neurons. Does not appear to play a major role in ciliogenesis.</text>
</comment>
<dbReference type="InterPro" id="IPR019156">
    <property type="entry name" value="Ataxin-10_domain"/>
</dbReference>
<protein>
    <recommendedName>
        <fullName evidence="2">Ataxin-10</fullName>
    </recommendedName>
</protein>
<dbReference type="InterPro" id="IPR011989">
    <property type="entry name" value="ARM-like"/>
</dbReference>
<dbReference type="Proteomes" id="UP001347796">
    <property type="component" value="Unassembled WGS sequence"/>
</dbReference>
<comment type="caution">
    <text evidence="7">The sequence shown here is derived from an EMBL/GenBank/DDBJ whole genome shotgun (WGS) entry which is preliminary data.</text>
</comment>
<evidence type="ECO:0000313" key="8">
    <source>
        <dbReference type="Proteomes" id="UP001347796"/>
    </source>
</evidence>
<dbReference type="Gene3D" id="1.25.10.10">
    <property type="entry name" value="Leucine-rich Repeat Variant"/>
    <property type="match status" value="1"/>
</dbReference>
<evidence type="ECO:0000256" key="2">
    <source>
        <dbReference type="ARBA" id="ARBA00018804"/>
    </source>
</evidence>
<proteinExistence type="inferred from homology"/>
<keyword evidence="8" id="KW-1185">Reference proteome</keyword>
<sequence length="419" mass="47639">MALNDIFERIGVKTRQSSWYEVNNDLLLLTNELKNDQFRFDSGRDVFNALNIVLPQIWSQVEIAYVEDNTNVQPDNSILLQNLTECFRILRNACAGCQENQSLVLVFPENLNVTRKVLDKLSEIYRLPNILMSLRCAVQFLGNLCVGNPANQVEVYSGFLPILSKCIRTRDVLLCNYCSMLIHTCLIGIEDKTDLTLNSHLYNIVTPILNMLLEEDLDWGLLLIEDILLIPDFIGNLSIKTTLRERLFIVEVIIDILKKNDLTKKQPIHISNLKYLSNEIHQHSVQVLAVGMEDCPEGDISWLLVKMIEVLGLATSSLPEVYTDLQTDTQLLLTAINLLKSVDEIGKTGTNHFNTVDKMSELENVDSNHPVYGLKRDLIRLIANMVNKHKDNQDKVREVEGIQLLLNQTNIDGKNPCIL</sequence>
<dbReference type="SUPFAM" id="SSF48371">
    <property type="entry name" value="ARM repeat"/>
    <property type="match status" value="1"/>
</dbReference>
<keyword evidence="3" id="KW-0132">Cell division</keyword>
<reference evidence="7 8" key="1">
    <citation type="submission" date="2024-01" db="EMBL/GenBank/DDBJ databases">
        <title>The genome of the rayed Mediterranean limpet Patella caerulea (Linnaeus, 1758).</title>
        <authorList>
            <person name="Anh-Thu Weber A."/>
            <person name="Halstead-Nussloch G."/>
        </authorList>
    </citation>
    <scope>NUCLEOTIDE SEQUENCE [LARGE SCALE GENOMIC DNA]</scope>
    <source>
        <strain evidence="7">AATW-2023a</strain>
        <tissue evidence="7">Whole specimen</tissue>
    </source>
</reference>
<dbReference type="InterPro" id="IPR051374">
    <property type="entry name" value="Ataxin-10/CTR86_families"/>
</dbReference>
<dbReference type="GO" id="GO:0005829">
    <property type="term" value="C:cytosol"/>
    <property type="evidence" value="ECO:0007669"/>
    <property type="project" value="TreeGrafter"/>
</dbReference>
<evidence type="ECO:0000313" key="7">
    <source>
        <dbReference type="EMBL" id="KAK6176089.1"/>
    </source>
</evidence>
<name>A0AAN8JK33_PATCE</name>
<dbReference type="InterPro" id="IPR016024">
    <property type="entry name" value="ARM-type_fold"/>
</dbReference>
<accession>A0AAN8JK33</accession>
<dbReference type="GO" id="GO:0031175">
    <property type="term" value="P:neuron projection development"/>
    <property type="evidence" value="ECO:0007669"/>
    <property type="project" value="TreeGrafter"/>
</dbReference>
<comment type="similarity">
    <text evidence="1">Belongs to the ataxin-10 family.</text>
</comment>
<dbReference type="PANTHER" id="PTHR13255">
    <property type="entry name" value="ATAXIN-10"/>
    <property type="match status" value="1"/>
</dbReference>
<keyword evidence="4" id="KW-0131">Cell cycle</keyword>
<evidence type="ECO:0000256" key="5">
    <source>
        <dbReference type="ARBA" id="ARBA00045173"/>
    </source>
</evidence>
<dbReference type="PANTHER" id="PTHR13255:SF0">
    <property type="entry name" value="ATAXIN-10"/>
    <property type="match status" value="1"/>
</dbReference>
<dbReference type="EMBL" id="JAZGQO010000010">
    <property type="protein sequence ID" value="KAK6176089.1"/>
    <property type="molecule type" value="Genomic_DNA"/>
</dbReference>
<gene>
    <name evidence="7" type="ORF">SNE40_014442</name>
</gene>
<dbReference type="AlphaFoldDB" id="A0AAN8JK33"/>
<dbReference type="GO" id="GO:0051301">
    <property type="term" value="P:cell division"/>
    <property type="evidence" value="ECO:0007669"/>
    <property type="project" value="UniProtKB-KW"/>
</dbReference>
<feature type="domain" description="Ataxin-10" evidence="6">
    <location>
        <begin position="374"/>
        <end position="418"/>
    </location>
</feature>